<evidence type="ECO:0000259" key="12">
    <source>
        <dbReference type="PROSITE" id="PS51352"/>
    </source>
</evidence>
<evidence type="ECO:0000256" key="4">
    <source>
        <dbReference type="ARBA" id="ARBA00022862"/>
    </source>
</evidence>
<evidence type="ECO:0000256" key="8">
    <source>
        <dbReference type="ARBA" id="ARBA00032824"/>
    </source>
</evidence>
<evidence type="ECO:0000256" key="5">
    <source>
        <dbReference type="ARBA" id="ARBA00023002"/>
    </source>
</evidence>
<dbReference type="Proteomes" id="UP000220922">
    <property type="component" value="Unassembled WGS sequence"/>
</dbReference>
<evidence type="ECO:0000256" key="9">
    <source>
        <dbReference type="ARBA" id="ARBA00038489"/>
    </source>
</evidence>
<reference evidence="13 14" key="1">
    <citation type="submission" date="2016-05" db="EMBL/GenBank/DDBJ databases">
        <authorList>
            <person name="Lavstsen T."/>
            <person name="Jespersen J.S."/>
        </authorList>
    </citation>
    <scope>NUCLEOTIDE SEQUENCE [LARGE SCALE GENOMIC DNA]</scope>
    <source>
        <strain evidence="13 14">B7-9</strain>
    </source>
</reference>
<comment type="similarity">
    <text evidence="9">Belongs to the peroxiredoxin family. BCP/PrxQ subfamily.</text>
</comment>
<evidence type="ECO:0000256" key="10">
    <source>
        <dbReference type="ARBA" id="ARBA00041373"/>
    </source>
</evidence>
<evidence type="ECO:0000313" key="13">
    <source>
        <dbReference type="EMBL" id="PDV97322.1"/>
    </source>
</evidence>
<dbReference type="CDD" id="cd02970">
    <property type="entry name" value="PRX_like2"/>
    <property type="match status" value="1"/>
</dbReference>
<keyword evidence="14" id="KW-1185">Reference proteome</keyword>
<comment type="catalytic activity">
    <reaction evidence="11">
        <text>a hydroperoxide + [thioredoxin]-dithiol = an alcohol + [thioredoxin]-disulfide + H2O</text>
        <dbReference type="Rhea" id="RHEA:62620"/>
        <dbReference type="Rhea" id="RHEA-COMP:10698"/>
        <dbReference type="Rhea" id="RHEA-COMP:10700"/>
        <dbReference type="ChEBI" id="CHEBI:15377"/>
        <dbReference type="ChEBI" id="CHEBI:29950"/>
        <dbReference type="ChEBI" id="CHEBI:30879"/>
        <dbReference type="ChEBI" id="CHEBI:35924"/>
        <dbReference type="ChEBI" id="CHEBI:50058"/>
        <dbReference type="EC" id="1.11.1.24"/>
    </reaction>
</comment>
<dbReference type="InterPro" id="IPR013766">
    <property type="entry name" value="Thioredoxin_domain"/>
</dbReference>
<keyword evidence="7" id="KW-0676">Redox-active center</keyword>
<dbReference type="InterPro" id="IPR036249">
    <property type="entry name" value="Thioredoxin-like_sf"/>
</dbReference>
<evidence type="ECO:0000256" key="1">
    <source>
        <dbReference type="ARBA" id="ARBA00003330"/>
    </source>
</evidence>
<keyword evidence="3" id="KW-0575">Peroxidase</keyword>
<dbReference type="GO" id="GO:0045454">
    <property type="term" value="P:cell redox homeostasis"/>
    <property type="evidence" value="ECO:0007669"/>
    <property type="project" value="TreeGrafter"/>
</dbReference>
<keyword evidence="6" id="KW-1015">Disulfide bond</keyword>
<dbReference type="EC" id="1.11.1.24" evidence="2"/>
<dbReference type="Pfam" id="PF00578">
    <property type="entry name" value="AhpC-TSA"/>
    <property type="match status" value="1"/>
</dbReference>
<dbReference type="SUPFAM" id="SSF52833">
    <property type="entry name" value="Thioredoxin-like"/>
    <property type="match status" value="1"/>
</dbReference>
<keyword evidence="4" id="KW-0049">Antioxidant</keyword>
<comment type="caution">
    <text evidence="13">The sequence shown here is derived from an EMBL/GenBank/DDBJ whole genome shotgun (WGS) entry which is preliminary data.</text>
</comment>
<dbReference type="AlphaFoldDB" id="A0A2H3KTX9"/>
<name>A0A2H3KTX9_9CHLR</name>
<evidence type="ECO:0000256" key="7">
    <source>
        <dbReference type="ARBA" id="ARBA00023284"/>
    </source>
</evidence>
<evidence type="ECO:0000256" key="3">
    <source>
        <dbReference type="ARBA" id="ARBA00022559"/>
    </source>
</evidence>
<dbReference type="PROSITE" id="PS51352">
    <property type="entry name" value="THIOREDOXIN_2"/>
    <property type="match status" value="1"/>
</dbReference>
<evidence type="ECO:0000256" key="11">
    <source>
        <dbReference type="ARBA" id="ARBA00049091"/>
    </source>
</evidence>
<protein>
    <recommendedName>
        <fullName evidence="2">thioredoxin-dependent peroxiredoxin</fullName>
        <ecNumber evidence="2">1.11.1.24</ecNumber>
    </recommendedName>
    <alternativeName>
        <fullName evidence="10">Bacterioferritin comigratory protein</fullName>
    </alternativeName>
    <alternativeName>
        <fullName evidence="8">Thioredoxin peroxidase</fullName>
    </alternativeName>
</protein>
<dbReference type="GO" id="GO:0008379">
    <property type="term" value="F:thioredoxin peroxidase activity"/>
    <property type="evidence" value="ECO:0007669"/>
    <property type="project" value="TreeGrafter"/>
</dbReference>
<dbReference type="PANTHER" id="PTHR42801:SF7">
    <property type="entry name" value="SLL1159 PROTEIN"/>
    <property type="match status" value="1"/>
</dbReference>
<dbReference type="GO" id="GO:0005737">
    <property type="term" value="C:cytoplasm"/>
    <property type="evidence" value="ECO:0007669"/>
    <property type="project" value="TreeGrafter"/>
</dbReference>
<dbReference type="EMBL" id="LYXE01000154">
    <property type="protein sequence ID" value="PDV97322.1"/>
    <property type="molecule type" value="Genomic_DNA"/>
</dbReference>
<accession>A0A2H3KTX9</accession>
<organism evidence="13 14">
    <name type="scientific">Candidatus Chloroploca asiatica</name>
    <dbReference type="NCBI Taxonomy" id="1506545"/>
    <lineage>
        <taxon>Bacteria</taxon>
        <taxon>Bacillati</taxon>
        <taxon>Chloroflexota</taxon>
        <taxon>Chloroflexia</taxon>
        <taxon>Chloroflexales</taxon>
        <taxon>Chloroflexineae</taxon>
        <taxon>Oscillochloridaceae</taxon>
        <taxon>Candidatus Chloroploca</taxon>
    </lineage>
</organism>
<dbReference type="PANTHER" id="PTHR42801">
    <property type="entry name" value="THIOREDOXIN-DEPENDENT PEROXIDE REDUCTASE"/>
    <property type="match status" value="1"/>
</dbReference>
<evidence type="ECO:0000256" key="2">
    <source>
        <dbReference type="ARBA" id="ARBA00013017"/>
    </source>
</evidence>
<dbReference type="InterPro" id="IPR000866">
    <property type="entry name" value="AhpC/TSA"/>
</dbReference>
<comment type="function">
    <text evidence="1">Thiol-specific peroxidase that catalyzes the reduction of hydrogen peroxide and organic hydroperoxides to water and alcohols, respectively. Plays a role in cell protection against oxidative stress by detoxifying peroxides and as sensor of hydrogen peroxide-mediated signaling events.</text>
</comment>
<sequence>MNNQADALVNEMVPSYAADLAATIAPERLARSQAVSAKLIEAHIERNALGVGAVAPDFLLPDASGSMVQLSTLLAEGPVVLAFYRGAWCPYCNLQLRAYQRALPQIQARHATLVAISPQLPDGSLTTVEQNELAFPVLSDVGNKVAQQYGLVFQLDDDVRERYLAMKIDLEQSNGDTSWQLPMPGTFVIGRDGIIHLAFVHPDYTQRLEPAAIIAAL</sequence>
<proteinExistence type="inferred from homology"/>
<dbReference type="GO" id="GO:0034599">
    <property type="term" value="P:cellular response to oxidative stress"/>
    <property type="evidence" value="ECO:0007669"/>
    <property type="project" value="TreeGrafter"/>
</dbReference>
<gene>
    <name evidence="13" type="ORF">A9Q02_18850</name>
</gene>
<dbReference type="InterPro" id="IPR050924">
    <property type="entry name" value="Peroxiredoxin_BCP/PrxQ"/>
</dbReference>
<evidence type="ECO:0000313" key="14">
    <source>
        <dbReference type="Proteomes" id="UP000220922"/>
    </source>
</evidence>
<evidence type="ECO:0000256" key="6">
    <source>
        <dbReference type="ARBA" id="ARBA00023157"/>
    </source>
</evidence>
<feature type="domain" description="Thioredoxin" evidence="12">
    <location>
        <begin position="49"/>
        <end position="217"/>
    </location>
</feature>
<keyword evidence="5" id="KW-0560">Oxidoreductase</keyword>
<dbReference type="Gene3D" id="3.40.30.10">
    <property type="entry name" value="Glutaredoxin"/>
    <property type="match status" value="1"/>
</dbReference>